<dbReference type="InterPro" id="IPR001199">
    <property type="entry name" value="Cyt_B5-like_heme/steroid-bd"/>
</dbReference>
<name>A0AAN7VCW3_9COLE</name>
<evidence type="ECO:0000256" key="6">
    <source>
        <dbReference type="ARBA" id="ARBA00022824"/>
    </source>
</evidence>
<evidence type="ECO:0000313" key="17">
    <source>
        <dbReference type="Proteomes" id="UP001329430"/>
    </source>
</evidence>
<dbReference type="FunFam" id="3.10.120.10:FF:000007">
    <property type="entry name" value="Sulfite oxidase, mitochondrial"/>
    <property type="match status" value="1"/>
</dbReference>
<sequence>MVRILTREEVKKHKGATWVIIHNSVYDVSEFINEHPGGEEVLLERAGGEASEGFEDAGHTPDARSRLQKLKVGEISTTEHKDLEQKTEDWLAVTKDPNELDTEPENSYAVPIVIVVVALLACFYYYYF</sequence>
<dbReference type="InterPro" id="IPR018506">
    <property type="entry name" value="Cyt_B5_heme-BS"/>
</dbReference>
<dbReference type="EMBL" id="JAVRBK010000003">
    <property type="protein sequence ID" value="KAK5646255.1"/>
    <property type="molecule type" value="Genomic_DNA"/>
</dbReference>
<evidence type="ECO:0000256" key="1">
    <source>
        <dbReference type="ARBA" id="ARBA00004131"/>
    </source>
</evidence>
<dbReference type="InterPro" id="IPR050668">
    <property type="entry name" value="Cytochrome_b5"/>
</dbReference>
<keyword evidence="14" id="KW-1133">Transmembrane helix</keyword>
<evidence type="ECO:0000256" key="9">
    <source>
        <dbReference type="ARBA" id="ARBA00023004"/>
    </source>
</evidence>
<keyword evidence="4 14" id="KW-0812">Transmembrane</keyword>
<dbReference type="PROSITE" id="PS50255">
    <property type="entry name" value="CYTOCHROME_B5_2"/>
    <property type="match status" value="1"/>
</dbReference>
<keyword evidence="9 14" id="KW-0408">Iron</keyword>
<accession>A0AAN7VCW3</accession>
<dbReference type="GO" id="GO:0046872">
    <property type="term" value="F:metal ion binding"/>
    <property type="evidence" value="ECO:0007669"/>
    <property type="project" value="UniProtKB-UniRule"/>
</dbReference>
<keyword evidence="3 14" id="KW-0349">Heme</keyword>
<dbReference type="GO" id="GO:0020037">
    <property type="term" value="F:heme binding"/>
    <property type="evidence" value="ECO:0007669"/>
    <property type="project" value="UniProtKB-UniRule"/>
</dbReference>
<evidence type="ECO:0000256" key="13">
    <source>
        <dbReference type="ARBA" id="ARBA00039806"/>
    </source>
</evidence>
<dbReference type="InterPro" id="IPR036400">
    <property type="entry name" value="Cyt_B5-like_heme/steroid_sf"/>
</dbReference>
<dbReference type="SMART" id="SM01117">
    <property type="entry name" value="Cyt-b5"/>
    <property type="match status" value="1"/>
</dbReference>
<evidence type="ECO:0000259" key="15">
    <source>
        <dbReference type="PROSITE" id="PS50255"/>
    </source>
</evidence>
<keyword evidence="6" id="KW-0256">Endoplasmic reticulum</keyword>
<feature type="transmembrane region" description="Helical" evidence="14">
    <location>
        <begin position="108"/>
        <end position="127"/>
    </location>
</feature>
<organism evidence="16 17">
    <name type="scientific">Pyrocoelia pectoralis</name>
    <dbReference type="NCBI Taxonomy" id="417401"/>
    <lineage>
        <taxon>Eukaryota</taxon>
        <taxon>Metazoa</taxon>
        <taxon>Ecdysozoa</taxon>
        <taxon>Arthropoda</taxon>
        <taxon>Hexapoda</taxon>
        <taxon>Insecta</taxon>
        <taxon>Pterygota</taxon>
        <taxon>Neoptera</taxon>
        <taxon>Endopterygota</taxon>
        <taxon>Coleoptera</taxon>
        <taxon>Polyphaga</taxon>
        <taxon>Elateriformia</taxon>
        <taxon>Elateroidea</taxon>
        <taxon>Lampyridae</taxon>
        <taxon>Lampyrinae</taxon>
        <taxon>Pyrocoelia</taxon>
    </lineage>
</organism>
<evidence type="ECO:0000256" key="8">
    <source>
        <dbReference type="ARBA" id="ARBA00022982"/>
    </source>
</evidence>
<evidence type="ECO:0000256" key="4">
    <source>
        <dbReference type="ARBA" id="ARBA00022692"/>
    </source>
</evidence>
<dbReference type="SUPFAM" id="SSF55856">
    <property type="entry name" value="Cytochrome b5-like heme/steroid binding domain"/>
    <property type="match status" value="1"/>
</dbReference>
<evidence type="ECO:0000256" key="12">
    <source>
        <dbReference type="ARBA" id="ARBA00038168"/>
    </source>
</evidence>
<dbReference type="PANTHER" id="PTHR19359">
    <property type="entry name" value="CYTOCHROME B5"/>
    <property type="match status" value="1"/>
</dbReference>
<keyword evidence="17" id="KW-1185">Reference proteome</keyword>
<keyword evidence="2" id="KW-0813">Transport</keyword>
<evidence type="ECO:0000256" key="2">
    <source>
        <dbReference type="ARBA" id="ARBA00022448"/>
    </source>
</evidence>
<dbReference type="AlphaFoldDB" id="A0AAN7VCW3"/>
<keyword evidence="10 14" id="KW-0472">Membrane</keyword>
<dbReference type="Gene3D" id="3.10.120.10">
    <property type="entry name" value="Cytochrome b5-like heme/steroid binding domain"/>
    <property type="match status" value="1"/>
</dbReference>
<evidence type="ECO:0000256" key="14">
    <source>
        <dbReference type="RuleBase" id="RU362121"/>
    </source>
</evidence>
<dbReference type="Proteomes" id="UP001329430">
    <property type="component" value="Chromosome 3"/>
</dbReference>
<evidence type="ECO:0000313" key="16">
    <source>
        <dbReference type="EMBL" id="KAK5646255.1"/>
    </source>
</evidence>
<feature type="domain" description="Cytochrome b5 heme-binding" evidence="15">
    <location>
        <begin position="2"/>
        <end position="76"/>
    </location>
</feature>
<dbReference type="PRINTS" id="PR00363">
    <property type="entry name" value="CYTOCHROMEB5"/>
</dbReference>
<protein>
    <recommendedName>
        <fullName evidence="13">Cytochrome b5</fullName>
    </recommendedName>
</protein>
<evidence type="ECO:0000256" key="10">
    <source>
        <dbReference type="ARBA" id="ARBA00023136"/>
    </source>
</evidence>
<evidence type="ECO:0000256" key="11">
    <source>
        <dbReference type="ARBA" id="ARBA00037877"/>
    </source>
</evidence>
<gene>
    <name evidence="16" type="ORF">RI129_004719</name>
</gene>
<evidence type="ECO:0000256" key="3">
    <source>
        <dbReference type="ARBA" id="ARBA00022617"/>
    </source>
</evidence>
<reference evidence="16 17" key="1">
    <citation type="journal article" date="2024" name="Insects">
        <title>An Improved Chromosome-Level Genome Assembly of the Firefly Pyrocoelia pectoralis.</title>
        <authorList>
            <person name="Fu X."/>
            <person name="Meyer-Rochow V.B."/>
            <person name="Ballantyne L."/>
            <person name="Zhu X."/>
        </authorList>
    </citation>
    <scope>NUCLEOTIDE SEQUENCE [LARGE SCALE GENOMIC DNA]</scope>
    <source>
        <tissue evidence="16">Whole body</tissue>
    </source>
</reference>
<keyword evidence="5 14" id="KW-0479">Metal-binding</keyword>
<comment type="similarity">
    <text evidence="12 14">Belongs to the cytochrome b5 family.</text>
</comment>
<keyword evidence="8" id="KW-0249">Electron transport</keyword>
<comment type="subcellular location">
    <subcellularLocation>
        <location evidence="1">Endoplasmic reticulum membrane</location>
        <topology evidence="1">Single-pass membrane protein</topology>
        <orientation evidence="1">Cytoplasmic side</orientation>
    </subcellularLocation>
    <subcellularLocation>
        <location evidence="11">Microsome membrane</location>
        <topology evidence="11">Single-pass membrane protein</topology>
        <orientation evidence="11">Cytoplasmic side</orientation>
    </subcellularLocation>
</comment>
<dbReference type="PANTHER" id="PTHR19359:SF150">
    <property type="entry name" value="CYTOCHROME B5"/>
    <property type="match status" value="1"/>
</dbReference>
<dbReference type="GO" id="GO:0005789">
    <property type="term" value="C:endoplasmic reticulum membrane"/>
    <property type="evidence" value="ECO:0007669"/>
    <property type="project" value="UniProtKB-SubCell"/>
</dbReference>
<evidence type="ECO:0000256" key="7">
    <source>
        <dbReference type="ARBA" id="ARBA00022848"/>
    </source>
</evidence>
<evidence type="ECO:0000256" key="5">
    <source>
        <dbReference type="ARBA" id="ARBA00022723"/>
    </source>
</evidence>
<keyword evidence="7" id="KW-0492">Microsome</keyword>
<dbReference type="PROSITE" id="PS00191">
    <property type="entry name" value="CYTOCHROME_B5_1"/>
    <property type="match status" value="1"/>
</dbReference>
<comment type="caution">
    <text evidence="16">The sequence shown here is derived from an EMBL/GenBank/DDBJ whole genome shotgun (WGS) entry which is preliminary data.</text>
</comment>
<proteinExistence type="inferred from homology"/>
<dbReference type="Pfam" id="PF00173">
    <property type="entry name" value="Cyt-b5"/>
    <property type="match status" value="1"/>
</dbReference>